<dbReference type="InterPro" id="IPR003439">
    <property type="entry name" value="ABC_transporter-like_ATP-bd"/>
</dbReference>
<evidence type="ECO:0000256" key="4">
    <source>
        <dbReference type="ARBA" id="ARBA00022840"/>
    </source>
</evidence>
<dbReference type="RefSeq" id="WP_133516222.1">
    <property type="nucleotide sequence ID" value="NZ_SNWX01000037.1"/>
</dbReference>
<evidence type="ECO:0000256" key="3">
    <source>
        <dbReference type="ARBA" id="ARBA00022741"/>
    </source>
</evidence>
<dbReference type="GO" id="GO:0016887">
    <property type="term" value="F:ATP hydrolysis activity"/>
    <property type="evidence" value="ECO:0007669"/>
    <property type="project" value="InterPro"/>
</dbReference>
<gene>
    <name evidence="6" type="ORF">DFR79_1375</name>
</gene>
<dbReference type="OrthoDB" id="9802264at2"/>
<comment type="caution">
    <text evidence="6">The sequence shown here is derived from an EMBL/GenBank/DDBJ whole genome shotgun (WGS) entry which is preliminary data.</text>
</comment>
<dbReference type="EMBL" id="SNWX01000037">
    <property type="protein sequence ID" value="TDO73388.1"/>
    <property type="molecule type" value="Genomic_DNA"/>
</dbReference>
<keyword evidence="2" id="KW-0813">Transport</keyword>
<evidence type="ECO:0000313" key="6">
    <source>
        <dbReference type="EMBL" id="TDO73388.1"/>
    </source>
</evidence>
<dbReference type="InterPro" id="IPR003593">
    <property type="entry name" value="AAA+_ATPase"/>
</dbReference>
<name>A0A4R6LBW8_9FIRM</name>
<keyword evidence="4 6" id="KW-0067">ATP-binding</keyword>
<dbReference type="Pfam" id="PF00005">
    <property type="entry name" value="ABC_tran"/>
    <property type="match status" value="1"/>
</dbReference>
<evidence type="ECO:0000313" key="7">
    <source>
        <dbReference type="Proteomes" id="UP000295064"/>
    </source>
</evidence>
<dbReference type="PANTHER" id="PTHR42798:SF7">
    <property type="entry name" value="ALPHA-D-RIBOSE 1-METHYLPHOSPHONATE 5-TRIPHOSPHATE SYNTHASE SUBUNIT PHNL"/>
    <property type="match status" value="1"/>
</dbReference>
<dbReference type="Proteomes" id="UP000295064">
    <property type="component" value="Unassembled WGS sequence"/>
</dbReference>
<dbReference type="SUPFAM" id="SSF52540">
    <property type="entry name" value="P-loop containing nucleoside triphosphate hydrolases"/>
    <property type="match status" value="1"/>
</dbReference>
<dbReference type="FunFam" id="3.40.50.300:FF:000032">
    <property type="entry name" value="Export ABC transporter ATP-binding protein"/>
    <property type="match status" value="1"/>
</dbReference>
<evidence type="ECO:0000256" key="2">
    <source>
        <dbReference type="ARBA" id="ARBA00022448"/>
    </source>
</evidence>
<dbReference type="InterPro" id="IPR017911">
    <property type="entry name" value="MacB-like_ATP-bd"/>
</dbReference>
<dbReference type="GO" id="GO:0098796">
    <property type="term" value="C:membrane protein complex"/>
    <property type="evidence" value="ECO:0007669"/>
    <property type="project" value="UniProtKB-ARBA"/>
</dbReference>
<reference evidence="6 7" key="1">
    <citation type="submission" date="2019-03" db="EMBL/GenBank/DDBJ databases">
        <title>Subsurface microbial communities from deep shales in Ohio and West Virginia, USA.</title>
        <authorList>
            <person name="Wrighton K."/>
        </authorList>
    </citation>
    <scope>NUCLEOTIDE SEQUENCE [LARGE SCALE GENOMIC DNA]</scope>
    <source>
        <strain evidence="6 7">MA284_T2</strain>
    </source>
</reference>
<proteinExistence type="inferred from homology"/>
<sequence length="254" mass="28181">MREILKAENLSKDYLINKKKFNVLRNINISINVGDFVSVMGPSGSGKSTLLYNVSGMDKMSSGEVVFQGEKLSELSEKKLSGLRLKKMGFVFQQINLLNNLGILDNIIFPAQMEGSQDRKKVKQRAVALMKKIGIIELAENEITQASGGQLQRAAICRALINEPEILFADEPTGALNSKSAKEVMDVFHTINKEGTTVMIVTHDIRVASHSSRVIFMKDGNIIGEKVLGELKDLDIELKDREGKLSKWLLDLGF</sequence>
<dbReference type="SMART" id="SM00382">
    <property type="entry name" value="AAA"/>
    <property type="match status" value="1"/>
</dbReference>
<keyword evidence="3" id="KW-0547">Nucleotide-binding</keyword>
<dbReference type="AlphaFoldDB" id="A0A4R6LBW8"/>
<evidence type="ECO:0000259" key="5">
    <source>
        <dbReference type="PROSITE" id="PS50893"/>
    </source>
</evidence>
<feature type="domain" description="ABC transporter" evidence="5">
    <location>
        <begin position="5"/>
        <end position="244"/>
    </location>
</feature>
<dbReference type="PROSITE" id="PS50893">
    <property type="entry name" value="ABC_TRANSPORTER_2"/>
    <property type="match status" value="1"/>
</dbReference>
<evidence type="ECO:0000256" key="1">
    <source>
        <dbReference type="ARBA" id="ARBA00005417"/>
    </source>
</evidence>
<dbReference type="GO" id="GO:0022857">
    <property type="term" value="F:transmembrane transporter activity"/>
    <property type="evidence" value="ECO:0007669"/>
    <property type="project" value="UniProtKB-ARBA"/>
</dbReference>
<dbReference type="GO" id="GO:0005524">
    <property type="term" value="F:ATP binding"/>
    <property type="evidence" value="ECO:0007669"/>
    <property type="project" value="UniProtKB-KW"/>
</dbReference>
<dbReference type="PANTHER" id="PTHR42798">
    <property type="entry name" value="LIPOPROTEIN-RELEASING SYSTEM ATP-BINDING PROTEIN LOLD"/>
    <property type="match status" value="1"/>
</dbReference>
<accession>A0A4R6LBW8</accession>
<dbReference type="InterPro" id="IPR027417">
    <property type="entry name" value="P-loop_NTPase"/>
</dbReference>
<comment type="similarity">
    <text evidence="1">Belongs to the ABC transporter superfamily.</text>
</comment>
<dbReference type="CDD" id="cd03255">
    <property type="entry name" value="ABC_MJ0796_LolCDE_FtsE"/>
    <property type="match status" value="1"/>
</dbReference>
<organism evidence="6 7">
    <name type="scientific">Halanaerobium saccharolyticum</name>
    <dbReference type="NCBI Taxonomy" id="43595"/>
    <lineage>
        <taxon>Bacteria</taxon>
        <taxon>Bacillati</taxon>
        <taxon>Bacillota</taxon>
        <taxon>Clostridia</taxon>
        <taxon>Halanaerobiales</taxon>
        <taxon>Halanaerobiaceae</taxon>
        <taxon>Halanaerobium</taxon>
    </lineage>
</organism>
<dbReference type="Gene3D" id="3.40.50.300">
    <property type="entry name" value="P-loop containing nucleotide triphosphate hydrolases"/>
    <property type="match status" value="1"/>
</dbReference>
<protein>
    <submittedName>
        <fullName evidence="6">Putative ABC transport system ATP-binding protein</fullName>
    </submittedName>
</protein>